<name>A0A918TMW3_9BACT</name>
<organism evidence="1 2">
    <name type="scientific">Roseibacillus persicicus</name>
    <dbReference type="NCBI Taxonomy" id="454148"/>
    <lineage>
        <taxon>Bacteria</taxon>
        <taxon>Pseudomonadati</taxon>
        <taxon>Verrucomicrobiota</taxon>
        <taxon>Verrucomicrobiia</taxon>
        <taxon>Verrucomicrobiales</taxon>
        <taxon>Verrucomicrobiaceae</taxon>
        <taxon>Roseibacillus</taxon>
    </lineage>
</organism>
<dbReference type="Proteomes" id="UP000644507">
    <property type="component" value="Unassembled WGS sequence"/>
</dbReference>
<proteinExistence type="predicted"/>
<evidence type="ECO:0000313" key="2">
    <source>
        <dbReference type="Proteomes" id="UP000644507"/>
    </source>
</evidence>
<keyword evidence="2" id="KW-1185">Reference proteome</keyword>
<sequence length="189" mass="21164">MICLVGNRPVLQVGNHQIVGYGVTWIETALSRASIAADRDDFPFIEDIRDGIIHYLENKCPLRLLPIEDLYARMRRMLDRIGCSAIGDHLKILTPPVTLSLARTAREMPAGFELGFFQRLGAEVDALHQLGTEEVHFTEIHEATLILVGVKSWNSDCEAFKHEILAFLEKTAERNSTPQSQLLLTLDAA</sequence>
<reference evidence="1" key="1">
    <citation type="journal article" date="2014" name="Int. J. Syst. Evol. Microbiol.">
        <title>Complete genome sequence of Corynebacterium casei LMG S-19264T (=DSM 44701T), isolated from a smear-ripened cheese.</title>
        <authorList>
            <consortium name="US DOE Joint Genome Institute (JGI-PGF)"/>
            <person name="Walter F."/>
            <person name="Albersmeier A."/>
            <person name="Kalinowski J."/>
            <person name="Ruckert C."/>
        </authorList>
    </citation>
    <scope>NUCLEOTIDE SEQUENCE</scope>
    <source>
        <strain evidence="1">KCTC 12988</strain>
    </source>
</reference>
<dbReference type="AlphaFoldDB" id="A0A918TMW3"/>
<evidence type="ECO:0000313" key="1">
    <source>
        <dbReference type="EMBL" id="GHC52064.1"/>
    </source>
</evidence>
<comment type="caution">
    <text evidence="1">The sequence shown here is derived from an EMBL/GenBank/DDBJ whole genome shotgun (WGS) entry which is preliminary data.</text>
</comment>
<dbReference type="RefSeq" id="WP_189569595.1">
    <property type="nucleotide sequence ID" value="NZ_BMXI01000006.1"/>
</dbReference>
<accession>A0A918TMW3</accession>
<reference evidence="1" key="2">
    <citation type="submission" date="2020-09" db="EMBL/GenBank/DDBJ databases">
        <authorList>
            <person name="Sun Q."/>
            <person name="Kim S."/>
        </authorList>
    </citation>
    <scope>NUCLEOTIDE SEQUENCE</scope>
    <source>
        <strain evidence="1">KCTC 12988</strain>
    </source>
</reference>
<protein>
    <submittedName>
        <fullName evidence="1">Uncharacterized protein</fullName>
    </submittedName>
</protein>
<gene>
    <name evidence="1" type="ORF">GCM10007100_17960</name>
</gene>
<dbReference type="EMBL" id="BMXI01000006">
    <property type="protein sequence ID" value="GHC52064.1"/>
    <property type="molecule type" value="Genomic_DNA"/>
</dbReference>